<dbReference type="AlphaFoldDB" id="A0AAD4Q5C2"/>
<proteinExistence type="predicted"/>
<evidence type="ECO:0000256" key="3">
    <source>
        <dbReference type="ARBA" id="ARBA00022729"/>
    </source>
</evidence>
<feature type="region of interest" description="Disordered" evidence="5">
    <location>
        <begin position="81"/>
        <end position="121"/>
    </location>
</feature>
<reference evidence="8" key="1">
    <citation type="submission" date="2022-01" db="EMBL/GenBank/DDBJ databases">
        <title>Comparative genomics reveals a dynamic genome evolution in the ectomycorrhizal milk-cap (Lactarius) mushrooms.</title>
        <authorList>
            <consortium name="DOE Joint Genome Institute"/>
            <person name="Lebreton A."/>
            <person name="Tang N."/>
            <person name="Kuo A."/>
            <person name="LaButti K."/>
            <person name="Drula E."/>
            <person name="Barry K."/>
            <person name="Clum A."/>
            <person name="Lipzen A."/>
            <person name="Mousain D."/>
            <person name="Ng V."/>
            <person name="Wang R."/>
            <person name="Wang X."/>
            <person name="Dai Y."/>
            <person name="Henrissat B."/>
            <person name="Grigoriev I.V."/>
            <person name="Guerin-Laguette A."/>
            <person name="Yu F."/>
            <person name="Martin F.M."/>
        </authorList>
    </citation>
    <scope>NUCLEOTIDE SEQUENCE</scope>
    <source>
        <strain evidence="8">QP</strain>
    </source>
</reference>
<feature type="signal peptide" evidence="6">
    <location>
        <begin position="1"/>
        <end position="21"/>
    </location>
</feature>
<evidence type="ECO:0000256" key="2">
    <source>
        <dbReference type="ARBA" id="ARBA00022525"/>
    </source>
</evidence>
<dbReference type="Pfam" id="PF05730">
    <property type="entry name" value="CFEM"/>
    <property type="match status" value="1"/>
</dbReference>
<evidence type="ECO:0000256" key="4">
    <source>
        <dbReference type="ARBA" id="ARBA00023157"/>
    </source>
</evidence>
<dbReference type="InterPro" id="IPR008427">
    <property type="entry name" value="Extracellular_membr_CFEM_dom"/>
</dbReference>
<evidence type="ECO:0000256" key="1">
    <source>
        <dbReference type="ARBA" id="ARBA00004613"/>
    </source>
</evidence>
<sequence length="149" mass="14480">MIVNPVRIFATLFLVAVGVSAQSTCVLTCLQGALSSNTCPSLTDTTCLCTNTTFQGAVATCLTANCSAADQASAQALQQSQCGSSSGSTSGAGSSTSSSKSSTSPGTSTSTSSASSSTPTTNGAVHGQAPFFNAAFALATVALGGAFIL</sequence>
<keyword evidence="2" id="KW-0964">Secreted</keyword>
<feature type="domain" description="CFEM" evidence="7">
    <location>
        <begin position="1"/>
        <end position="109"/>
    </location>
</feature>
<evidence type="ECO:0000256" key="5">
    <source>
        <dbReference type="SAM" id="MobiDB-lite"/>
    </source>
</evidence>
<name>A0AAD4Q5C2_9AGAM</name>
<comment type="caution">
    <text evidence="8">The sequence shown here is derived from an EMBL/GenBank/DDBJ whole genome shotgun (WGS) entry which is preliminary data.</text>
</comment>
<evidence type="ECO:0000313" key="8">
    <source>
        <dbReference type="EMBL" id="KAH8985529.1"/>
    </source>
</evidence>
<keyword evidence="9" id="KW-1185">Reference proteome</keyword>
<feature type="compositionally biased region" description="Low complexity" evidence="5">
    <location>
        <begin position="81"/>
        <end position="118"/>
    </location>
</feature>
<dbReference type="PROSITE" id="PS52012">
    <property type="entry name" value="CFEM"/>
    <property type="match status" value="1"/>
</dbReference>
<evidence type="ECO:0000259" key="7">
    <source>
        <dbReference type="PROSITE" id="PS52012"/>
    </source>
</evidence>
<keyword evidence="3 6" id="KW-0732">Signal</keyword>
<protein>
    <recommendedName>
        <fullName evidence="7">CFEM domain-containing protein</fullName>
    </recommendedName>
</protein>
<evidence type="ECO:0000256" key="6">
    <source>
        <dbReference type="SAM" id="SignalP"/>
    </source>
</evidence>
<dbReference type="SMART" id="SM00747">
    <property type="entry name" value="CFEM"/>
    <property type="match status" value="1"/>
</dbReference>
<dbReference type="GO" id="GO:0005576">
    <property type="term" value="C:extracellular region"/>
    <property type="evidence" value="ECO:0007669"/>
    <property type="project" value="UniProtKB-SubCell"/>
</dbReference>
<keyword evidence="4" id="KW-1015">Disulfide bond</keyword>
<comment type="subcellular location">
    <subcellularLocation>
        <location evidence="1">Secreted</location>
    </subcellularLocation>
</comment>
<dbReference type="EMBL" id="JAKELL010000062">
    <property type="protein sequence ID" value="KAH8985529.1"/>
    <property type="molecule type" value="Genomic_DNA"/>
</dbReference>
<feature type="chain" id="PRO_5041911280" description="CFEM domain-containing protein" evidence="6">
    <location>
        <begin position="22"/>
        <end position="149"/>
    </location>
</feature>
<dbReference type="Proteomes" id="UP001201163">
    <property type="component" value="Unassembled WGS sequence"/>
</dbReference>
<evidence type="ECO:0000313" key="9">
    <source>
        <dbReference type="Proteomes" id="UP001201163"/>
    </source>
</evidence>
<organism evidence="8 9">
    <name type="scientific">Lactarius akahatsu</name>
    <dbReference type="NCBI Taxonomy" id="416441"/>
    <lineage>
        <taxon>Eukaryota</taxon>
        <taxon>Fungi</taxon>
        <taxon>Dikarya</taxon>
        <taxon>Basidiomycota</taxon>
        <taxon>Agaricomycotina</taxon>
        <taxon>Agaricomycetes</taxon>
        <taxon>Russulales</taxon>
        <taxon>Russulaceae</taxon>
        <taxon>Lactarius</taxon>
    </lineage>
</organism>
<accession>A0AAD4Q5C2</accession>
<gene>
    <name evidence="8" type="ORF">EDB92DRAFT_1818590</name>
</gene>